<dbReference type="AlphaFoldDB" id="A0A9P1J6H2"/>
<evidence type="ECO:0000313" key="3">
    <source>
        <dbReference type="Proteomes" id="UP001152747"/>
    </source>
</evidence>
<name>A0A9P1J6H2_9PELO</name>
<gene>
    <name evidence="2" type="ORF">CAMP_LOCUS19177</name>
</gene>
<feature type="signal peptide" evidence="1">
    <location>
        <begin position="1"/>
        <end position="21"/>
    </location>
</feature>
<protein>
    <submittedName>
        <fullName evidence="2">Uncharacterized protein</fullName>
    </submittedName>
</protein>
<evidence type="ECO:0000256" key="1">
    <source>
        <dbReference type="SAM" id="SignalP"/>
    </source>
</evidence>
<keyword evidence="3" id="KW-1185">Reference proteome</keyword>
<dbReference type="Proteomes" id="UP001152747">
    <property type="component" value="Unassembled WGS sequence"/>
</dbReference>
<keyword evidence="1" id="KW-0732">Signal</keyword>
<reference evidence="2" key="1">
    <citation type="submission" date="2022-11" db="EMBL/GenBank/DDBJ databases">
        <authorList>
            <person name="Kikuchi T."/>
        </authorList>
    </citation>
    <scope>NUCLEOTIDE SEQUENCE</scope>
    <source>
        <strain evidence="2">PS1010</strain>
    </source>
</reference>
<accession>A0A9P1J6H2</accession>
<organism evidence="2 3">
    <name type="scientific">Caenorhabditis angaria</name>
    <dbReference type="NCBI Taxonomy" id="860376"/>
    <lineage>
        <taxon>Eukaryota</taxon>
        <taxon>Metazoa</taxon>
        <taxon>Ecdysozoa</taxon>
        <taxon>Nematoda</taxon>
        <taxon>Chromadorea</taxon>
        <taxon>Rhabditida</taxon>
        <taxon>Rhabditina</taxon>
        <taxon>Rhabditomorpha</taxon>
        <taxon>Rhabditoidea</taxon>
        <taxon>Rhabditidae</taxon>
        <taxon>Peloderinae</taxon>
        <taxon>Caenorhabditis</taxon>
    </lineage>
</organism>
<evidence type="ECO:0000313" key="2">
    <source>
        <dbReference type="EMBL" id="CAI5456540.1"/>
    </source>
</evidence>
<feature type="chain" id="PRO_5040183748" evidence="1">
    <location>
        <begin position="22"/>
        <end position="135"/>
    </location>
</feature>
<comment type="caution">
    <text evidence="2">The sequence shown here is derived from an EMBL/GenBank/DDBJ whole genome shotgun (WGS) entry which is preliminary data.</text>
</comment>
<sequence length="135" mass="15561">MRLFLTSTILLFMMFGAGTLATYHTMSVRKYVVDLVHDGKIKTEYTKSVPSALCQSRKNGPLFFKIKMLCGENLLLPKVSENGALLLLHRKVEDGEKLKKSDILRLCDLQMDHLSKIRNEFVLDIFQDEKLFIYC</sequence>
<proteinExistence type="predicted"/>
<dbReference type="EMBL" id="CANHGI010000006">
    <property type="protein sequence ID" value="CAI5456540.1"/>
    <property type="molecule type" value="Genomic_DNA"/>
</dbReference>